<organism evidence="5 6">
    <name type="scientific">Lophium mytilinum</name>
    <dbReference type="NCBI Taxonomy" id="390894"/>
    <lineage>
        <taxon>Eukaryota</taxon>
        <taxon>Fungi</taxon>
        <taxon>Dikarya</taxon>
        <taxon>Ascomycota</taxon>
        <taxon>Pezizomycotina</taxon>
        <taxon>Dothideomycetes</taxon>
        <taxon>Pleosporomycetidae</taxon>
        <taxon>Mytilinidiales</taxon>
        <taxon>Mytilinidiaceae</taxon>
        <taxon>Lophium</taxon>
    </lineage>
</organism>
<keyword evidence="2" id="KW-0539">Nucleus</keyword>
<dbReference type="InterPro" id="IPR036864">
    <property type="entry name" value="Zn2-C6_fun-type_DNA-bd_sf"/>
</dbReference>
<dbReference type="GO" id="GO:0045944">
    <property type="term" value="P:positive regulation of transcription by RNA polymerase II"/>
    <property type="evidence" value="ECO:0007669"/>
    <property type="project" value="TreeGrafter"/>
</dbReference>
<feature type="compositionally biased region" description="Polar residues" evidence="3">
    <location>
        <begin position="154"/>
        <end position="170"/>
    </location>
</feature>
<reference evidence="5" key="1">
    <citation type="journal article" date="2020" name="Stud. Mycol.">
        <title>101 Dothideomycetes genomes: a test case for predicting lifestyles and emergence of pathogens.</title>
        <authorList>
            <person name="Haridas S."/>
            <person name="Albert R."/>
            <person name="Binder M."/>
            <person name="Bloem J."/>
            <person name="Labutti K."/>
            <person name="Salamov A."/>
            <person name="Andreopoulos B."/>
            <person name="Baker S."/>
            <person name="Barry K."/>
            <person name="Bills G."/>
            <person name="Bluhm B."/>
            <person name="Cannon C."/>
            <person name="Castanera R."/>
            <person name="Culley D."/>
            <person name="Daum C."/>
            <person name="Ezra D."/>
            <person name="Gonzalez J."/>
            <person name="Henrissat B."/>
            <person name="Kuo A."/>
            <person name="Liang C."/>
            <person name="Lipzen A."/>
            <person name="Lutzoni F."/>
            <person name="Magnuson J."/>
            <person name="Mondo S."/>
            <person name="Nolan M."/>
            <person name="Ohm R."/>
            <person name="Pangilinan J."/>
            <person name="Park H.-J."/>
            <person name="Ramirez L."/>
            <person name="Alfaro M."/>
            <person name="Sun H."/>
            <person name="Tritt A."/>
            <person name="Yoshinaga Y."/>
            <person name="Zwiers L.-H."/>
            <person name="Turgeon B."/>
            <person name="Goodwin S."/>
            <person name="Spatafora J."/>
            <person name="Crous P."/>
            <person name="Grigoriev I."/>
        </authorList>
    </citation>
    <scope>NUCLEOTIDE SEQUENCE</scope>
    <source>
        <strain evidence="5">CBS 269.34</strain>
    </source>
</reference>
<comment type="subcellular location">
    <subcellularLocation>
        <location evidence="1">Nucleus</location>
    </subcellularLocation>
</comment>
<dbReference type="PROSITE" id="PS50048">
    <property type="entry name" value="ZN2_CY6_FUNGAL_2"/>
    <property type="match status" value="1"/>
</dbReference>
<dbReference type="GO" id="GO:0000981">
    <property type="term" value="F:DNA-binding transcription factor activity, RNA polymerase II-specific"/>
    <property type="evidence" value="ECO:0007669"/>
    <property type="project" value="InterPro"/>
</dbReference>
<proteinExistence type="predicted"/>
<name>A0A6A6QBB2_9PEZI</name>
<feature type="compositionally biased region" description="Basic residues" evidence="3">
    <location>
        <begin position="24"/>
        <end position="33"/>
    </location>
</feature>
<dbReference type="CDD" id="cd12148">
    <property type="entry name" value="fungal_TF_MHR"/>
    <property type="match status" value="1"/>
</dbReference>
<feature type="domain" description="Zn(2)-C6 fungal-type" evidence="4">
    <location>
        <begin position="39"/>
        <end position="69"/>
    </location>
</feature>
<gene>
    <name evidence="5" type="ORF">BU16DRAFT_518273</name>
</gene>
<feature type="compositionally biased region" description="Polar residues" evidence="3">
    <location>
        <begin position="116"/>
        <end position="139"/>
    </location>
</feature>
<dbReference type="GO" id="GO:0005634">
    <property type="term" value="C:nucleus"/>
    <property type="evidence" value="ECO:0007669"/>
    <property type="project" value="UniProtKB-SubCell"/>
</dbReference>
<keyword evidence="6" id="KW-1185">Reference proteome</keyword>
<dbReference type="Proteomes" id="UP000799750">
    <property type="component" value="Unassembled WGS sequence"/>
</dbReference>
<dbReference type="AlphaFoldDB" id="A0A6A6QBB2"/>
<evidence type="ECO:0000256" key="1">
    <source>
        <dbReference type="ARBA" id="ARBA00004123"/>
    </source>
</evidence>
<dbReference type="InterPro" id="IPR021858">
    <property type="entry name" value="Fun_TF"/>
</dbReference>
<accession>A0A6A6QBB2</accession>
<evidence type="ECO:0000313" key="5">
    <source>
        <dbReference type="EMBL" id="KAF2489685.1"/>
    </source>
</evidence>
<dbReference type="GO" id="GO:0000976">
    <property type="term" value="F:transcription cis-regulatory region binding"/>
    <property type="evidence" value="ECO:0007669"/>
    <property type="project" value="TreeGrafter"/>
</dbReference>
<dbReference type="GO" id="GO:0008270">
    <property type="term" value="F:zinc ion binding"/>
    <property type="evidence" value="ECO:0007669"/>
    <property type="project" value="InterPro"/>
</dbReference>
<feature type="region of interest" description="Disordered" evidence="3">
    <location>
        <begin position="51"/>
        <end position="170"/>
    </location>
</feature>
<dbReference type="Pfam" id="PF11951">
    <property type="entry name" value="Fungal_trans_2"/>
    <property type="match status" value="1"/>
</dbReference>
<dbReference type="PANTHER" id="PTHR37534:SF3">
    <property type="entry name" value="ZN(II)2CYS6 TRANSCRIPTION FACTOR (EUROFUNG)"/>
    <property type="match status" value="1"/>
</dbReference>
<feature type="region of interest" description="Disordered" evidence="3">
    <location>
        <begin position="1"/>
        <end position="38"/>
    </location>
</feature>
<evidence type="ECO:0000259" key="4">
    <source>
        <dbReference type="PROSITE" id="PS50048"/>
    </source>
</evidence>
<protein>
    <recommendedName>
        <fullName evidence="4">Zn(2)-C6 fungal-type domain-containing protein</fullName>
    </recommendedName>
</protein>
<dbReference type="PROSITE" id="PS00463">
    <property type="entry name" value="ZN2_CY6_FUNGAL_1"/>
    <property type="match status" value="1"/>
</dbReference>
<dbReference type="SUPFAM" id="SSF57701">
    <property type="entry name" value="Zn2/Cys6 DNA-binding domain"/>
    <property type="match status" value="1"/>
</dbReference>
<evidence type="ECO:0000256" key="2">
    <source>
        <dbReference type="ARBA" id="ARBA00023242"/>
    </source>
</evidence>
<dbReference type="CDD" id="cd00067">
    <property type="entry name" value="GAL4"/>
    <property type="match status" value="1"/>
</dbReference>
<feature type="compositionally biased region" description="Polar residues" evidence="3">
    <location>
        <begin position="74"/>
        <end position="83"/>
    </location>
</feature>
<evidence type="ECO:0000313" key="6">
    <source>
        <dbReference type="Proteomes" id="UP000799750"/>
    </source>
</evidence>
<dbReference type="Pfam" id="PF00172">
    <property type="entry name" value="Zn_clus"/>
    <property type="match status" value="1"/>
</dbReference>
<dbReference type="PANTHER" id="PTHR37534">
    <property type="entry name" value="TRANSCRIPTIONAL ACTIVATOR PROTEIN UGA3"/>
    <property type="match status" value="1"/>
</dbReference>
<evidence type="ECO:0000256" key="3">
    <source>
        <dbReference type="SAM" id="MobiDB-lite"/>
    </source>
</evidence>
<feature type="compositionally biased region" description="Pro residues" evidence="3">
    <location>
        <begin position="10"/>
        <end position="19"/>
    </location>
</feature>
<dbReference type="OrthoDB" id="5319341at2759"/>
<dbReference type="EMBL" id="MU004198">
    <property type="protein sequence ID" value="KAF2489685.1"/>
    <property type="molecule type" value="Genomic_DNA"/>
</dbReference>
<dbReference type="SMART" id="SM00066">
    <property type="entry name" value="GAL4"/>
    <property type="match status" value="1"/>
</dbReference>
<dbReference type="InterPro" id="IPR001138">
    <property type="entry name" value="Zn2Cys6_DnaBD"/>
</dbReference>
<dbReference type="Gene3D" id="4.10.240.10">
    <property type="entry name" value="Zn(2)-C6 fungal-type DNA-binding domain"/>
    <property type="match status" value="1"/>
</dbReference>
<sequence length="639" mass="70818">MLPAPTSTPLDPPTKPPQAPVGLRKPRKPRGRGLRTTTGCAICRRRHMKCDEQKPTCGPCAKGGRDCVYGAKSHNANPSLTPSESDRPAPNSVVGHWQQEQSPPPEDEESRRATKDLSSSQVLWSPPESQVPSLPSSKQIPEISSPETARRSIDQGSWNDANTTSPQSNFSGSAGYGVEVAPLRWFGLLADDAANGADDGSLAFLHENLSTKSPSINENLMDDARSPTYPASAYSTGTPSLRFAHIAPTSVPRSIPPAGDGRESWQSPIKLRDREIPIFRRFVENLSHWIDMYDPLKHFSTFVPQLALQNEGLMKAILALSSRHLSIKPMEPGGPLLDRTTAVQYYYETLQYLQRAMKHESYTRSLELIATALIVSMYEMIDGAGKGWERHLKGVFWIQRSQDINGESGGLKQAVWWAWLRQDLWAAFREGRRAFSFFKPTKPYHVMEQYDIASRVVYLLVQAVNYSSAEECKIGEASLRPRIERADALLAALEEWKGNLSVHFNPLPLQGGSENAVFKPIWINPPAFAVSIQLYSFARILLLVHRPAPGGFLEYAERSKQLIDAIDAIGGIASTLTEEAACVVSTQCLFGAGLYTQEPPKREAILHMIEEHQSRTGWPVNSLGEELVGEWRKGDGRMG</sequence>